<organism evidence="2 3">
    <name type="scientific">Rhizobium paknamense</name>
    <dbReference type="NCBI Taxonomy" id="1206817"/>
    <lineage>
        <taxon>Bacteria</taxon>
        <taxon>Pseudomonadati</taxon>
        <taxon>Pseudomonadota</taxon>
        <taxon>Alphaproteobacteria</taxon>
        <taxon>Hyphomicrobiales</taxon>
        <taxon>Rhizobiaceae</taxon>
        <taxon>Rhizobium/Agrobacterium group</taxon>
        <taxon>Rhizobium</taxon>
    </lineage>
</organism>
<reference evidence="2 3" key="1">
    <citation type="submission" date="2023-07" db="EMBL/GenBank/DDBJ databases">
        <title>Genomic Encyclopedia of Type Strains, Phase IV (KMG-IV): sequencing the most valuable type-strain genomes for metagenomic binning, comparative biology and taxonomic classification.</title>
        <authorList>
            <person name="Goeker M."/>
        </authorList>
    </citation>
    <scope>NUCLEOTIDE SEQUENCE [LARGE SCALE GENOMIC DNA]</scope>
    <source>
        <strain evidence="2 3">DSM 100301</strain>
    </source>
</reference>
<feature type="compositionally biased region" description="Low complexity" evidence="1">
    <location>
        <begin position="95"/>
        <end position="131"/>
    </location>
</feature>
<gene>
    <name evidence="2" type="ORF">QO005_001582</name>
</gene>
<evidence type="ECO:0000313" key="3">
    <source>
        <dbReference type="Proteomes" id="UP001235269"/>
    </source>
</evidence>
<dbReference type="Proteomes" id="UP001235269">
    <property type="component" value="Unassembled WGS sequence"/>
</dbReference>
<name>A0ABU0IAJ1_9HYPH</name>
<accession>A0ABU0IAJ1</accession>
<evidence type="ECO:0000256" key="1">
    <source>
        <dbReference type="SAM" id="MobiDB-lite"/>
    </source>
</evidence>
<dbReference type="EMBL" id="JAUSWH010000004">
    <property type="protein sequence ID" value="MDQ0455248.1"/>
    <property type="molecule type" value="Genomic_DNA"/>
</dbReference>
<dbReference type="RefSeq" id="WP_307157448.1">
    <property type="nucleotide sequence ID" value="NZ_JAUSWH010000004.1"/>
</dbReference>
<keyword evidence="3" id="KW-1185">Reference proteome</keyword>
<feature type="region of interest" description="Disordered" evidence="1">
    <location>
        <begin position="1"/>
        <end position="29"/>
    </location>
</feature>
<comment type="caution">
    <text evidence="2">The sequence shown here is derived from an EMBL/GenBank/DDBJ whole genome shotgun (WGS) entry which is preliminary data.</text>
</comment>
<sequence>MPDPIIGSVQTSAAVQPASPPRATVDETEMEGLSFLERETYRLARDAERSNNVEDKMVLNVVHPPALVLLALLNGDRSESESDLQRAKEAYEEIAASAVPDPAPAEPAASAAKTSGEPAASPSSASGSAKP</sequence>
<protein>
    <submittedName>
        <fullName evidence="2">Uncharacterized protein</fullName>
    </submittedName>
</protein>
<feature type="region of interest" description="Disordered" evidence="1">
    <location>
        <begin position="93"/>
        <end position="131"/>
    </location>
</feature>
<evidence type="ECO:0000313" key="2">
    <source>
        <dbReference type="EMBL" id="MDQ0455248.1"/>
    </source>
</evidence>
<proteinExistence type="predicted"/>